<dbReference type="GO" id="GO:0007234">
    <property type="term" value="P:osmosensory signaling via phosphorelay pathway"/>
    <property type="evidence" value="ECO:0007669"/>
    <property type="project" value="TreeGrafter"/>
</dbReference>
<feature type="compositionally biased region" description="Basic and acidic residues" evidence="15">
    <location>
        <begin position="661"/>
        <end position="670"/>
    </location>
</feature>
<dbReference type="Gene3D" id="1.10.287.130">
    <property type="match status" value="1"/>
</dbReference>
<dbReference type="CDD" id="cd00082">
    <property type="entry name" value="HisKA"/>
    <property type="match status" value="1"/>
</dbReference>
<dbReference type="InterPro" id="IPR003594">
    <property type="entry name" value="HATPase_dom"/>
</dbReference>
<dbReference type="Pfam" id="PF02518">
    <property type="entry name" value="HATPase_c"/>
    <property type="match status" value="1"/>
</dbReference>
<evidence type="ECO:0000313" key="19">
    <source>
        <dbReference type="EMBL" id="ACL09076.1"/>
    </source>
</evidence>
<comment type="catalytic activity">
    <reaction evidence="1">
        <text>ATP + protein L-histidine = ADP + protein N-phospho-L-histidine.</text>
        <dbReference type="EC" id="2.7.13.3"/>
    </reaction>
</comment>
<dbReference type="GO" id="GO:0000156">
    <property type="term" value="F:phosphorelay response regulator activity"/>
    <property type="evidence" value="ECO:0007669"/>
    <property type="project" value="TreeGrafter"/>
</dbReference>
<protein>
    <recommendedName>
        <fullName evidence="4">histidine kinase</fullName>
        <ecNumber evidence="4">2.7.13.3</ecNumber>
    </recommendedName>
</protein>
<dbReference type="CDD" id="cd00075">
    <property type="entry name" value="HATPase"/>
    <property type="match status" value="1"/>
</dbReference>
<keyword evidence="13" id="KW-0902">Two-component regulatory system</keyword>
<dbReference type="InterPro" id="IPR000014">
    <property type="entry name" value="PAS"/>
</dbReference>
<evidence type="ECO:0000256" key="4">
    <source>
        <dbReference type="ARBA" id="ARBA00012438"/>
    </source>
</evidence>
<evidence type="ECO:0000256" key="3">
    <source>
        <dbReference type="ARBA" id="ARBA00004236"/>
    </source>
</evidence>
<organism evidence="19">
    <name type="scientific">Nitratidesulfovibrio vulgaris (strain DSM 19637 / Miyazaki F)</name>
    <name type="common">Desulfovibrio vulgaris</name>
    <dbReference type="NCBI Taxonomy" id="883"/>
    <lineage>
        <taxon>Bacteria</taxon>
        <taxon>Pseudomonadati</taxon>
        <taxon>Thermodesulfobacteriota</taxon>
        <taxon>Desulfovibrionia</taxon>
        <taxon>Desulfovibrionales</taxon>
        <taxon>Desulfovibrionaceae</taxon>
        <taxon>Nitratidesulfovibrio</taxon>
    </lineage>
</organism>
<dbReference type="InterPro" id="IPR036097">
    <property type="entry name" value="HisK_dim/P_sf"/>
</dbReference>
<keyword evidence="10 19" id="KW-0418">Kinase</keyword>
<dbReference type="EMBL" id="CP001197">
    <property type="protein sequence ID" value="ACL09076.1"/>
    <property type="molecule type" value="Genomic_DNA"/>
</dbReference>
<comment type="subcellular location">
    <subcellularLocation>
        <location evidence="3">Cell membrane</location>
    </subcellularLocation>
    <subcellularLocation>
        <location evidence="2">Membrane</location>
        <topology evidence="2">Multi-pass membrane protein</topology>
    </subcellularLocation>
</comment>
<dbReference type="AlphaFoldDB" id="B8DQF7"/>
<dbReference type="eggNOG" id="COG5002">
    <property type="taxonomic scope" value="Bacteria"/>
</dbReference>
<keyword evidence="8 16" id="KW-0812">Transmembrane</keyword>
<evidence type="ECO:0000256" key="13">
    <source>
        <dbReference type="ARBA" id="ARBA00023012"/>
    </source>
</evidence>
<evidence type="ECO:0000256" key="11">
    <source>
        <dbReference type="ARBA" id="ARBA00022840"/>
    </source>
</evidence>
<evidence type="ECO:0000256" key="12">
    <source>
        <dbReference type="ARBA" id="ARBA00022989"/>
    </source>
</evidence>
<dbReference type="HOGENOM" id="CLU_000445_89_2_7"/>
<dbReference type="Pfam" id="PF00512">
    <property type="entry name" value="HisKA"/>
    <property type="match status" value="1"/>
</dbReference>
<sequence>MMKQYSLRKRLVVGTWLLLIVALLPPYLYFDKTLRRDVLLEAKARAAENVDTTYWLLREHPRFPSYRHLNAWVTELSRRTGTRITYIVDGHVLADSDVPFERLSTLEDHANRPEVVEARTGALGTDVRFSATLGKDLIYAARKVDGIAGLDPGTLRLALPLSVVHDRLDRMEKGLVWAFLFSLMASGALGLVVTRPLLRGMETMAMAAQAIGQGEYGRRIRDIPGRELRPLAHAINGMAHNIEQHLHQLNEQKGRLEAVFNGMHEGVMVLDATGRIESMNRALTAMFAGIGNKLGATPLEATMKPELQRMVDEMLVSPNARGTSMQTDLGEGHAFEISLVPFRDASGQRMVLVFHDISEREKLERIRRDFVANVSHELKTPLTSIKGYAETLLEAPPSSRDQMAAFLRTILKNANHMTKMVNSLLVLARSEHKGDKVALTGVDAAEVLRQTVRELEPVATRKDIVLENGVGAGPLVVLADRDGLVEVFRNLLDNAIKYSPPQTRVAVSATAADGRVTLCVSDQGPGIPEKSRERIFERFYRLDRDGDGTKNGSAGLGLAICRRIVMSHGGDIWVESPLDAATRTGAAFFVMLFSPRPEDEGPDENGAGLEDGGADGTDADDAEPNDGGQDDDRGTPAVLHAAARAPKTSVAAPEADASEPDAPHGAEKDGPGGPPRGA</sequence>
<accession>B8DQF7</accession>
<dbReference type="InterPro" id="IPR003661">
    <property type="entry name" value="HisK_dim/P_dom"/>
</dbReference>
<keyword evidence="5" id="KW-1003">Cell membrane</keyword>
<dbReference type="SUPFAM" id="SSF47384">
    <property type="entry name" value="Homodimeric domain of signal transducing histidine kinase"/>
    <property type="match status" value="1"/>
</dbReference>
<dbReference type="CDD" id="cd06225">
    <property type="entry name" value="HAMP"/>
    <property type="match status" value="1"/>
</dbReference>
<dbReference type="CDD" id="cd00130">
    <property type="entry name" value="PAS"/>
    <property type="match status" value="1"/>
</dbReference>
<proteinExistence type="predicted"/>
<dbReference type="SMART" id="SM00388">
    <property type="entry name" value="HisKA"/>
    <property type="match status" value="1"/>
</dbReference>
<keyword evidence="11" id="KW-0067">ATP-binding</keyword>
<keyword evidence="14 16" id="KW-0472">Membrane</keyword>
<dbReference type="KEGG" id="dvm:DvMF_2133"/>
<feature type="transmembrane region" description="Helical" evidence="16">
    <location>
        <begin position="175"/>
        <end position="194"/>
    </location>
</feature>
<feature type="transmembrane region" description="Helical" evidence="16">
    <location>
        <begin position="12"/>
        <end position="30"/>
    </location>
</feature>
<dbReference type="GO" id="GO:0030295">
    <property type="term" value="F:protein kinase activator activity"/>
    <property type="evidence" value="ECO:0007669"/>
    <property type="project" value="TreeGrafter"/>
</dbReference>
<dbReference type="FunFam" id="1.10.287.130:FF:000008">
    <property type="entry name" value="Two-component sensor histidine kinase"/>
    <property type="match status" value="1"/>
</dbReference>
<dbReference type="Pfam" id="PF00672">
    <property type="entry name" value="HAMP"/>
    <property type="match status" value="1"/>
</dbReference>
<keyword evidence="7" id="KW-0808">Transferase</keyword>
<name>B8DQF7_NITV9</name>
<feature type="region of interest" description="Disordered" evidence="15">
    <location>
        <begin position="595"/>
        <end position="678"/>
    </location>
</feature>
<dbReference type="SMART" id="SM00304">
    <property type="entry name" value="HAMP"/>
    <property type="match status" value="1"/>
</dbReference>
<dbReference type="PANTHER" id="PTHR42878:SF7">
    <property type="entry name" value="SENSOR HISTIDINE KINASE GLRK"/>
    <property type="match status" value="1"/>
</dbReference>
<dbReference type="PROSITE" id="PS50885">
    <property type="entry name" value="HAMP"/>
    <property type="match status" value="1"/>
</dbReference>
<evidence type="ECO:0000259" key="17">
    <source>
        <dbReference type="PROSITE" id="PS50109"/>
    </source>
</evidence>
<evidence type="ECO:0000259" key="18">
    <source>
        <dbReference type="PROSITE" id="PS50885"/>
    </source>
</evidence>
<dbReference type="PANTHER" id="PTHR42878">
    <property type="entry name" value="TWO-COMPONENT HISTIDINE KINASE"/>
    <property type="match status" value="1"/>
</dbReference>
<dbReference type="PRINTS" id="PR00344">
    <property type="entry name" value="BCTRLSENSOR"/>
</dbReference>
<evidence type="ECO:0000256" key="5">
    <source>
        <dbReference type="ARBA" id="ARBA00022475"/>
    </source>
</evidence>
<dbReference type="PROSITE" id="PS50109">
    <property type="entry name" value="HIS_KIN"/>
    <property type="match status" value="1"/>
</dbReference>
<dbReference type="InterPro" id="IPR003660">
    <property type="entry name" value="HAMP_dom"/>
</dbReference>
<evidence type="ECO:0000256" key="9">
    <source>
        <dbReference type="ARBA" id="ARBA00022741"/>
    </source>
</evidence>
<evidence type="ECO:0000256" key="10">
    <source>
        <dbReference type="ARBA" id="ARBA00022777"/>
    </source>
</evidence>
<evidence type="ECO:0000256" key="7">
    <source>
        <dbReference type="ARBA" id="ARBA00022679"/>
    </source>
</evidence>
<dbReference type="GO" id="GO:0005524">
    <property type="term" value="F:ATP binding"/>
    <property type="evidence" value="ECO:0007669"/>
    <property type="project" value="UniProtKB-KW"/>
</dbReference>
<dbReference type="InterPro" id="IPR004358">
    <property type="entry name" value="Sig_transdc_His_kin-like_C"/>
</dbReference>
<evidence type="ECO:0000256" key="8">
    <source>
        <dbReference type="ARBA" id="ARBA00022692"/>
    </source>
</evidence>
<dbReference type="GO" id="GO:0000155">
    <property type="term" value="F:phosphorelay sensor kinase activity"/>
    <property type="evidence" value="ECO:0007669"/>
    <property type="project" value="InterPro"/>
</dbReference>
<dbReference type="Pfam" id="PF08448">
    <property type="entry name" value="PAS_4"/>
    <property type="match status" value="1"/>
</dbReference>
<dbReference type="SUPFAM" id="SSF55785">
    <property type="entry name" value="PYP-like sensor domain (PAS domain)"/>
    <property type="match status" value="1"/>
</dbReference>
<dbReference type="EC" id="2.7.13.3" evidence="4"/>
<keyword evidence="9" id="KW-0547">Nucleotide-binding</keyword>
<keyword evidence="6" id="KW-0597">Phosphoprotein</keyword>
<dbReference type="Gene3D" id="3.30.450.20">
    <property type="entry name" value="PAS domain"/>
    <property type="match status" value="1"/>
</dbReference>
<dbReference type="STRING" id="883.DvMF_2133"/>
<keyword evidence="12 16" id="KW-1133">Transmembrane helix</keyword>
<gene>
    <name evidence="19" type="ordered locus">DvMF_2133</name>
</gene>
<dbReference type="FunFam" id="3.30.565.10:FF:000006">
    <property type="entry name" value="Sensor histidine kinase WalK"/>
    <property type="match status" value="1"/>
</dbReference>
<dbReference type="Gene3D" id="3.30.565.10">
    <property type="entry name" value="Histidine kinase-like ATPase, C-terminal domain"/>
    <property type="match status" value="1"/>
</dbReference>
<dbReference type="GO" id="GO:0005886">
    <property type="term" value="C:plasma membrane"/>
    <property type="evidence" value="ECO:0007669"/>
    <property type="project" value="UniProtKB-SubCell"/>
</dbReference>
<dbReference type="InterPro" id="IPR013656">
    <property type="entry name" value="PAS_4"/>
</dbReference>
<dbReference type="SMART" id="SM00387">
    <property type="entry name" value="HATPase_c"/>
    <property type="match status" value="1"/>
</dbReference>
<feature type="domain" description="Histidine kinase" evidence="17">
    <location>
        <begin position="373"/>
        <end position="596"/>
    </location>
</feature>
<dbReference type="InterPro" id="IPR035965">
    <property type="entry name" value="PAS-like_dom_sf"/>
</dbReference>
<dbReference type="SUPFAM" id="SSF55874">
    <property type="entry name" value="ATPase domain of HSP90 chaperone/DNA topoisomerase II/histidine kinase"/>
    <property type="match status" value="1"/>
</dbReference>
<dbReference type="InterPro" id="IPR050351">
    <property type="entry name" value="BphY/WalK/GraS-like"/>
</dbReference>
<evidence type="ECO:0000256" key="1">
    <source>
        <dbReference type="ARBA" id="ARBA00000085"/>
    </source>
</evidence>
<dbReference type="InterPro" id="IPR036890">
    <property type="entry name" value="HATPase_C_sf"/>
</dbReference>
<dbReference type="InterPro" id="IPR005467">
    <property type="entry name" value="His_kinase_dom"/>
</dbReference>
<reference evidence="19" key="1">
    <citation type="submission" date="2008-10" db="EMBL/GenBank/DDBJ databases">
        <title>Complete sequence of Desulfovibrio vulgaris str. 'Miyazaki F'.</title>
        <authorList>
            <person name="Lucas S."/>
            <person name="Copeland A."/>
            <person name="Lapidus A."/>
            <person name="Glavina del Rio T."/>
            <person name="Dalin E."/>
            <person name="Tice H."/>
            <person name="Bruce D."/>
            <person name="Goodwin L."/>
            <person name="Pitluck S."/>
            <person name="Sims D."/>
            <person name="Brettin T."/>
            <person name="Detter J.C."/>
            <person name="Han C."/>
            <person name="Larimer F."/>
            <person name="Land M."/>
            <person name="Hauser L."/>
            <person name="Kyrpides N."/>
            <person name="Mikhailova N."/>
            <person name="Hazen T.C."/>
            <person name="Richardson P."/>
        </authorList>
    </citation>
    <scope>NUCLEOTIDE SEQUENCE</scope>
    <source>
        <strain evidence="19">Miyazaki F</strain>
    </source>
</reference>
<evidence type="ECO:0000256" key="14">
    <source>
        <dbReference type="ARBA" id="ARBA00023136"/>
    </source>
</evidence>
<evidence type="ECO:0000256" key="6">
    <source>
        <dbReference type="ARBA" id="ARBA00022553"/>
    </source>
</evidence>
<evidence type="ECO:0000256" key="2">
    <source>
        <dbReference type="ARBA" id="ARBA00004141"/>
    </source>
</evidence>
<evidence type="ECO:0000256" key="16">
    <source>
        <dbReference type="SAM" id="Phobius"/>
    </source>
</evidence>
<evidence type="ECO:0000256" key="15">
    <source>
        <dbReference type="SAM" id="MobiDB-lite"/>
    </source>
</evidence>
<dbReference type="Gene3D" id="6.10.340.10">
    <property type="match status" value="1"/>
</dbReference>
<feature type="domain" description="HAMP" evidence="18">
    <location>
        <begin position="195"/>
        <end position="247"/>
    </location>
</feature>